<dbReference type="EMBL" id="JBHSCR010000014">
    <property type="protein sequence ID" value="MFC4348733.1"/>
    <property type="molecule type" value="Genomic_DNA"/>
</dbReference>
<evidence type="ECO:0000313" key="4">
    <source>
        <dbReference type="Proteomes" id="UP001595776"/>
    </source>
</evidence>
<dbReference type="Proteomes" id="UP001595776">
    <property type="component" value="Unassembled WGS sequence"/>
</dbReference>
<evidence type="ECO:0008006" key="5">
    <source>
        <dbReference type="Google" id="ProtNLM"/>
    </source>
</evidence>
<keyword evidence="2" id="KW-0732">Signal</keyword>
<proteinExistence type="predicted"/>
<feature type="signal peptide" evidence="2">
    <location>
        <begin position="1"/>
        <end position="25"/>
    </location>
</feature>
<keyword evidence="4" id="KW-1185">Reference proteome</keyword>
<keyword evidence="1" id="KW-0812">Transmembrane</keyword>
<comment type="caution">
    <text evidence="3">The sequence shown here is derived from an EMBL/GenBank/DDBJ whole genome shotgun (WGS) entry which is preliminary data.</text>
</comment>
<accession>A0ABV8UE51</accession>
<keyword evidence="1" id="KW-1133">Transmembrane helix</keyword>
<reference evidence="4" key="1">
    <citation type="journal article" date="2019" name="Int. J. Syst. Evol. Microbiol.">
        <title>The Global Catalogue of Microorganisms (GCM) 10K type strain sequencing project: providing services to taxonomists for standard genome sequencing and annotation.</title>
        <authorList>
            <consortium name="The Broad Institute Genomics Platform"/>
            <consortium name="The Broad Institute Genome Sequencing Center for Infectious Disease"/>
            <person name="Wu L."/>
            <person name="Ma J."/>
        </authorList>
    </citation>
    <scope>NUCLEOTIDE SEQUENCE [LARGE SCALE GENOMIC DNA]</scope>
    <source>
        <strain evidence="4">CGMCC 1.15304</strain>
    </source>
</reference>
<gene>
    <name evidence="3" type="ORF">ACFO5Q_12845</name>
</gene>
<organism evidence="3 4">
    <name type="scientific">Kordiimonas lipolytica</name>
    <dbReference type="NCBI Taxonomy" id="1662421"/>
    <lineage>
        <taxon>Bacteria</taxon>
        <taxon>Pseudomonadati</taxon>
        <taxon>Pseudomonadota</taxon>
        <taxon>Alphaproteobacteria</taxon>
        <taxon>Kordiimonadales</taxon>
        <taxon>Kordiimonadaceae</taxon>
        <taxon>Kordiimonas</taxon>
    </lineage>
</organism>
<protein>
    <recommendedName>
        <fullName evidence="5">TPM domain-containing protein</fullName>
    </recommendedName>
</protein>
<feature type="transmembrane region" description="Helical" evidence="1">
    <location>
        <begin position="162"/>
        <end position="184"/>
    </location>
</feature>
<dbReference type="RefSeq" id="WP_068143243.1">
    <property type="nucleotide sequence ID" value="NZ_JBHSCR010000014.1"/>
</dbReference>
<sequence>MRLIQLIILTMSLVGTLVLAPHAVAQIQGDGADPRQLAHDIYVGVNRGSPPAAVALKLAEVIQVYRFRCTRVTDYQVFVSRPNLLDIKAKCSGDPLYGVTVASNGYVAVYGGNGILGALDRRDGLIYSFSASGEMESDSRLTADQAIDETVERLQLGDGLNLWYILAMFAVLLAIFILIAGVWLKMWRRRTTKERQRRKVKPMARHTIQATSDIKDMLLKESTRVAANIYKHPSGIFIARGKRGKRRFYRSRFWAAMYRSLGLRMFETSAPQLMNVEILGADAQPEDGRRED</sequence>
<evidence type="ECO:0000313" key="3">
    <source>
        <dbReference type="EMBL" id="MFC4348733.1"/>
    </source>
</evidence>
<feature type="chain" id="PRO_5046202471" description="TPM domain-containing protein" evidence="2">
    <location>
        <begin position="26"/>
        <end position="292"/>
    </location>
</feature>
<evidence type="ECO:0000256" key="1">
    <source>
        <dbReference type="SAM" id="Phobius"/>
    </source>
</evidence>
<evidence type="ECO:0000256" key="2">
    <source>
        <dbReference type="SAM" id="SignalP"/>
    </source>
</evidence>
<name>A0ABV8UE51_9PROT</name>
<keyword evidence="1" id="KW-0472">Membrane</keyword>